<dbReference type="CDD" id="cd05152">
    <property type="entry name" value="MPH2"/>
    <property type="match status" value="1"/>
</dbReference>
<dbReference type="EMBL" id="JRJU01000002">
    <property type="protein sequence ID" value="KHF41536.1"/>
    <property type="molecule type" value="Genomic_DNA"/>
</dbReference>
<dbReference type="AlphaFoldDB" id="A0A0B0IPC7"/>
<dbReference type="SUPFAM" id="SSF56112">
    <property type="entry name" value="Protein kinase-like (PK-like)"/>
    <property type="match status" value="1"/>
</dbReference>
<dbReference type="PANTHER" id="PTHR21310:SF15">
    <property type="entry name" value="AMINOGLYCOSIDE PHOSPHOTRANSFERASE DOMAIN-CONTAINING PROTEIN"/>
    <property type="match status" value="1"/>
</dbReference>
<evidence type="ECO:0000313" key="2">
    <source>
        <dbReference type="EMBL" id="KHF41536.1"/>
    </source>
</evidence>
<protein>
    <submittedName>
        <fullName evidence="2">Macrolide 2'-phosphotransferase</fullName>
    </submittedName>
</protein>
<evidence type="ECO:0000313" key="3">
    <source>
        <dbReference type="Proteomes" id="UP000030832"/>
    </source>
</evidence>
<dbReference type="InterPro" id="IPR051678">
    <property type="entry name" value="AGP_Transferase"/>
</dbReference>
<dbReference type="Gene3D" id="3.30.200.20">
    <property type="entry name" value="Phosphorylase Kinase, domain 1"/>
    <property type="match status" value="1"/>
</dbReference>
<dbReference type="InterPro" id="IPR011009">
    <property type="entry name" value="Kinase-like_dom_sf"/>
</dbReference>
<dbReference type="GO" id="GO:0016740">
    <property type="term" value="F:transferase activity"/>
    <property type="evidence" value="ECO:0007669"/>
    <property type="project" value="UniProtKB-KW"/>
</dbReference>
<keyword evidence="3" id="KW-1185">Reference proteome</keyword>
<organism evidence="2 3">
    <name type="scientific">Halalkalibacter okhensis</name>
    <dbReference type="NCBI Taxonomy" id="333138"/>
    <lineage>
        <taxon>Bacteria</taxon>
        <taxon>Bacillati</taxon>
        <taxon>Bacillota</taxon>
        <taxon>Bacilli</taxon>
        <taxon>Bacillales</taxon>
        <taxon>Bacillaceae</taxon>
        <taxon>Halalkalibacter</taxon>
    </lineage>
</organism>
<dbReference type="OrthoDB" id="3806873at2"/>
<dbReference type="STRING" id="333138.LQ50_02115"/>
<evidence type="ECO:0000259" key="1">
    <source>
        <dbReference type="Pfam" id="PF01636"/>
    </source>
</evidence>
<accession>A0A0B0IPC7</accession>
<dbReference type="Pfam" id="PF01636">
    <property type="entry name" value="APH"/>
    <property type="match status" value="1"/>
</dbReference>
<reference evidence="2 3" key="1">
    <citation type="submission" date="2014-09" db="EMBL/GenBank/DDBJ databases">
        <title>Genome sequencing and annotation of Bacillus Okhensis strain Kh10-101T.</title>
        <authorList>
            <person name="Prakash J.S."/>
        </authorList>
    </citation>
    <scope>NUCLEOTIDE SEQUENCE [LARGE SCALE GENOMIC DNA]</scope>
    <source>
        <strain evidence="3">Kh10-101T</strain>
    </source>
</reference>
<keyword evidence="2" id="KW-0808">Transferase</keyword>
<dbReference type="Proteomes" id="UP000030832">
    <property type="component" value="Unassembled WGS sequence"/>
</dbReference>
<name>A0A0B0IPC7_9BACI</name>
<dbReference type="eggNOG" id="COG3173">
    <property type="taxonomic scope" value="Bacteria"/>
</dbReference>
<feature type="domain" description="Aminoglycoside phosphotransferase" evidence="1">
    <location>
        <begin position="22"/>
        <end position="262"/>
    </location>
</feature>
<dbReference type="InterPro" id="IPR002575">
    <property type="entry name" value="Aminoglycoside_PTrfase"/>
</dbReference>
<dbReference type="PANTHER" id="PTHR21310">
    <property type="entry name" value="AMINOGLYCOSIDE PHOSPHOTRANSFERASE-RELATED-RELATED"/>
    <property type="match status" value="1"/>
</dbReference>
<gene>
    <name evidence="2" type="ORF">LQ50_02115</name>
</gene>
<proteinExistence type="predicted"/>
<dbReference type="RefSeq" id="WP_034625550.1">
    <property type="nucleotide sequence ID" value="NZ_JRJU01000002.1"/>
</dbReference>
<comment type="caution">
    <text evidence="2">The sequence shown here is derived from an EMBL/GenBank/DDBJ whole genome shotgun (WGS) entry which is preliminary data.</text>
</comment>
<dbReference type="Gene3D" id="3.90.1200.10">
    <property type="match status" value="1"/>
</dbReference>
<sequence>MNTLKLKQLATNKGLDIVENSIKINESGVDFQVAYAKDQHDDKWILRIPRRPESMRHARQEKKALDIIQHHASFQVPDWSIFSEDLIAYKQLSGIPAATIDVEQQNYVWSFDESNVPPAYYQSLGKALADLHSLPQEEFKQIGVEILPASELRTSMKQRMERVKKQYEINPTLWDRWQAWLAEDSLWPSHVGVKHGDLHPGHILINKNHQVTGLIDWTEVGVADVSVDFMAHHLLFGNDGLTKLIDAYDNAGGKTWSRMDEHIVELLTTSGITVAEFAEISGLKEMHETAAHMLASEM</sequence>